<evidence type="ECO:0000256" key="1">
    <source>
        <dbReference type="ARBA" id="ARBA00004196"/>
    </source>
</evidence>
<dbReference type="PROSITE" id="PS51257">
    <property type="entry name" value="PROKAR_LIPOPROTEIN"/>
    <property type="match status" value="1"/>
</dbReference>
<proteinExistence type="inferred from homology"/>
<dbReference type="EMBL" id="CP119317">
    <property type="protein sequence ID" value="WEK54018.1"/>
    <property type="molecule type" value="Genomic_DNA"/>
</dbReference>
<sequence>MNRKHSTLVLLLLIVVAMLATACGKNNSASPSDSVSPSSSESASPVASEPVASTEPAATTKKITDGLGRDVEIPVHAQRIVVLGNYGEVTNLGVKPVGTIGYYLDKYGEALTAGVENLGQDEADLEAMLALDPDLIIIPSYFTPELLEAYSKIAPTVATQWGLSPLEHFAILADWLDRKAEEQVWLDNYAKKVAEVKEQLKPFNVAGQKAVVIQFWSNNIYQHATNVFSPLFNDIGFVPTEAEAAVTATAAISQEAVVDYVGDADRLFILVDGQADIDVYNGLKDTVWKNIPAIKSGKVYLVDSPRWNDFSTTAMEWILDDLTKVIVD</sequence>
<dbReference type="InterPro" id="IPR002491">
    <property type="entry name" value="ABC_transptr_periplasmic_BD"/>
</dbReference>
<feature type="signal peptide" evidence="6">
    <location>
        <begin position="1"/>
        <end position="22"/>
    </location>
</feature>
<gene>
    <name evidence="8" type="ORF">P0Y55_15860</name>
</gene>
<feature type="domain" description="Fe/B12 periplasmic-binding" evidence="7">
    <location>
        <begin position="79"/>
        <end position="328"/>
    </location>
</feature>
<name>A0AA95EZ37_9BACL</name>
<feature type="chain" id="PRO_5041671623" evidence="6">
    <location>
        <begin position="23"/>
        <end position="328"/>
    </location>
</feature>
<evidence type="ECO:0000256" key="3">
    <source>
        <dbReference type="ARBA" id="ARBA00022448"/>
    </source>
</evidence>
<evidence type="ECO:0000256" key="2">
    <source>
        <dbReference type="ARBA" id="ARBA00008814"/>
    </source>
</evidence>
<dbReference type="Proteomes" id="UP001178662">
    <property type="component" value="Chromosome"/>
</dbReference>
<evidence type="ECO:0000256" key="6">
    <source>
        <dbReference type="SAM" id="SignalP"/>
    </source>
</evidence>
<evidence type="ECO:0000313" key="8">
    <source>
        <dbReference type="EMBL" id="WEK54018.1"/>
    </source>
</evidence>
<reference evidence="8" key="1">
    <citation type="submission" date="2023-03" db="EMBL/GenBank/DDBJ databases">
        <title>Andean soil-derived lignocellulolytic bacterial consortium as a source of novel taxa and putative plastic-active enzymes.</title>
        <authorList>
            <person name="Diaz-Garcia L."/>
            <person name="Chuvochina M."/>
            <person name="Feuerriegel G."/>
            <person name="Bunk B."/>
            <person name="Sproer C."/>
            <person name="Streit W.R."/>
            <person name="Rodriguez L.M."/>
            <person name="Overmann J."/>
            <person name="Jimenez D.J."/>
        </authorList>
    </citation>
    <scope>NUCLEOTIDE SEQUENCE</scope>
    <source>
        <strain evidence="8">MAG 2441</strain>
    </source>
</reference>
<feature type="compositionally biased region" description="Low complexity" evidence="5">
    <location>
        <begin position="27"/>
        <end position="53"/>
    </location>
</feature>
<dbReference type="PANTHER" id="PTHR30532:SF26">
    <property type="entry name" value="IRON(3+)-HYDROXAMATE-BINDING PROTEIN FHUD"/>
    <property type="match status" value="1"/>
</dbReference>
<feature type="region of interest" description="Disordered" evidence="5">
    <location>
        <begin position="27"/>
        <end position="63"/>
    </location>
</feature>
<dbReference type="Gene3D" id="3.40.50.1980">
    <property type="entry name" value="Nitrogenase molybdenum iron protein domain"/>
    <property type="match status" value="2"/>
</dbReference>
<comment type="similarity">
    <text evidence="2">Belongs to the bacterial solute-binding protein 8 family.</text>
</comment>
<dbReference type="AlphaFoldDB" id="A0AA95EZ37"/>
<dbReference type="Pfam" id="PF01497">
    <property type="entry name" value="Peripla_BP_2"/>
    <property type="match status" value="1"/>
</dbReference>
<dbReference type="GO" id="GO:0030288">
    <property type="term" value="C:outer membrane-bounded periplasmic space"/>
    <property type="evidence" value="ECO:0007669"/>
    <property type="project" value="TreeGrafter"/>
</dbReference>
<dbReference type="SUPFAM" id="SSF53807">
    <property type="entry name" value="Helical backbone' metal receptor"/>
    <property type="match status" value="1"/>
</dbReference>
<evidence type="ECO:0000313" key="9">
    <source>
        <dbReference type="Proteomes" id="UP001178662"/>
    </source>
</evidence>
<evidence type="ECO:0000256" key="5">
    <source>
        <dbReference type="SAM" id="MobiDB-lite"/>
    </source>
</evidence>
<organism evidence="8 9">
    <name type="scientific">Candidatus Cohnella colombiensis</name>
    <dbReference type="NCBI Taxonomy" id="3121368"/>
    <lineage>
        <taxon>Bacteria</taxon>
        <taxon>Bacillati</taxon>
        <taxon>Bacillota</taxon>
        <taxon>Bacilli</taxon>
        <taxon>Bacillales</taxon>
        <taxon>Paenibacillaceae</taxon>
        <taxon>Cohnella</taxon>
    </lineage>
</organism>
<accession>A0AA95EZ37</accession>
<keyword evidence="4 6" id="KW-0732">Signal</keyword>
<keyword evidence="9" id="KW-1185">Reference proteome</keyword>
<dbReference type="GO" id="GO:1901678">
    <property type="term" value="P:iron coordination entity transport"/>
    <property type="evidence" value="ECO:0007669"/>
    <property type="project" value="UniProtKB-ARBA"/>
</dbReference>
<comment type="subcellular location">
    <subcellularLocation>
        <location evidence="1">Cell envelope</location>
    </subcellularLocation>
</comment>
<dbReference type="PROSITE" id="PS50983">
    <property type="entry name" value="FE_B12_PBP"/>
    <property type="match status" value="1"/>
</dbReference>
<protein>
    <submittedName>
        <fullName evidence="8">ABC transporter substrate-binding protein</fullName>
    </submittedName>
</protein>
<dbReference type="PANTHER" id="PTHR30532">
    <property type="entry name" value="IRON III DICITRATE-BINDING PERIPLASMIC PROTEIN"/>
    <property type="match status" value="1"/>
</dbReference>
<evidence type="ECO:0000256" key="4">
    <source>
        <dbReference type="ARBA" id="ARBA00022729"/>
    </source>
</evidence>
<dbReference type="InterPro" id="IPR051313">
    <property type="entry name" value="Bact_iron-sidero_bind"/>
</dbReference>
<keyword evidence="3" id="KW-0813">Transport</keyword>
<evidence type="ECO:0000259" key="7">
    <source>
        <dbReference type="PROSITE" id="PS50983"/>
    </source>
</evidence>